<sequence>RSRLETEKKIVTELTLIKDELNEFQSSLDCKKIELASKLEKLIHDLIKSEN</sequence>
<proteinExistence type="predicted"/>
<dbReference type="AlphaFoldDB" id="A0A5K3G2L8"/>
<organism evidence="1">
    <name type="scientific">Mesocestoides corti</name>
    <name type="common">Flatworm</name>
    <dbReference type="NCBI Taxonomy" id="53468"/>
    <lineage>
        <taxon>Eukaryota</taxon>
        <taxon>Metazoa</taxon>
        <taxon>Spiralia</taxon>
        <taxon>Lophotrochozoa</taxon>
        <taxon>Platyhelminthes</taxon>
        <taxon>Cestoda</taxon>
        <taxon>Eucestoda</taxon>
        <taxon>Cyclophyllidea</taxon>
        <taxon>Mesocestoididae</taxon>
        <taxon>Mesocestoides</taxon>
    </lineage>
</organism>
<dbReference type="WBParaSite" id="MCU_013272-RA">
    <property type="protein sequence ID" value="MCU_013272-RA"/>
    <property type="gene ID" value="MCU_013272"/>
</dbReference>
<name>A0A5K3G2L8_MESCO</name>
<accession>A0A5K3G2L8</accession>
<reference evidence="1" key="1">
    <citation type="submission" date="2019-11" db="UniProtKB">
        <authorList>
            <consortium name="WormBaseParasite"/>
        </authorList>
    </citation>
    <scope>IDENTIFICATION</scope>
</reference>
<protein>
    <submittedName>
        <fullName evidence="1">VASP_tetra domain-containing protein</fullName>
    </submittedName>
</protein>
<evidence type="ECO:0000313" key="1">
    <source>
        <dbReference type="WBParaSite" id="MCU_013272-RA"/>
    </source>
</evidence>